<feature type="compositionally biased region" description="Polar residues" evidence="1">
    <location>
        <begin position="149"/>
        <end position="168"/>
    </location>
</feature>
<dbReference type="OrthoDB" id="6638002at2"/>
<evidence type="ECO:0000256" key="1">
    <source>
        <dbReference type="SAM" id="MobiDB-lite"/>
    </source>
</evidence>
<reference evidence="2 3" key="1">
    <citation type="submission" date="2018-06" db="EMBL/GenBank/DDBJ databases">
        <title>Pseudomonas jilinensis sp. nov., isolated from the production water of Jilin Oilfield in China.</title>
        <authorList>
            <person name="Wang J."/>
        </authorList>
    </citation>
    <scope>NUCLEOTIDE SEQUENCE [LARGE SCALE GENOMIC DNA]</scope>
    <source>
        <strain evidence="2 3">JS15-10A1</strain>
    </source>
</reference>
<dbReference type="InterPro" id="IPR046583">
    <property type="entry name" value="DUF6631"/>
</dbReference>
<dbReference type="Pfam" id="PF20336">
    <property type="entry name" value="DUF6631"/>
    <property type="match status" value="1"/>
</dbReference>
<organism evidence="2 3">
    <name type="scientific">Pseudomonas jilinensis</name>
    <dbReference type="NCBI Taxonomy" id="2078689"/>
    <lineage>
        <taxon>Bacteria</taxon>
        <taxon>Pseudomonadati</taxon>
        <taxon>Pseudomonadota</taxon>
        <taxon>Gammaproteobacteria</taxon>
        <taxon>Pseudomonadales</taxon>
        <taxon>Pseudomonadaceae</taxon>
        <taxon>Pseudomonas</taxon>
    </lineage>
</organism>
<feature type="region of interest" description="Disordered" evidence="1">
    <location>
        <begin position="146"/>
        <end position="168"/>
    </location>
</feature>
<dbReference type="EMBL" id="QJSA01000004">
    <property type="protein sequence ID" value="RHW21882.1"/>
    <property type="molecule type" value="Genomic_DNA"/>
</dbReference>
<comment type="caution">
    <text evidence="2">The sequence shown here is derived from an EMBL/GenBank/DDBJ whole genome shotgun (WGS) entry which is preliminary data.</text>
</comment>
<dbReference type="RefSeq" id="WP_119700878.1">
    <property type="nucleotide sequence ID" value="NZ_QJSA01000004.1"/>
</dbReference>
<dbReference type="Proteomes" id="UP000265745">
    <property type="component" value="Unassembled WGS sequence"/>
</dbReference>
<name>A0A396S2I7_9PSED</name>
<protein>
    <submittedName>
        <fullName evidence="2">Uncharacterized protein</fullName>
    </submittedName>
</protein>
<evidence type="ECO:0000313" key="2">
    <source>
        <dbReference type="EMBL" id="RHW21882.1"/>
    </source>
</evidence>
<keyword evidence="3" id="KW-1185">Reference proteome</keyword>
<proteinExistence type="predicted"/>
<accession>A0A396S2I7</accession>
<evidence type="ECO:0000313" key="3">
    <source>
        <dbReference type="Proteomes" id="UP000265745"/>
    </source>
</evidence>
<sequence length="168" mass="18553">MTKRKTRVAPKKAQNNQVNELDVLLPDRPLTVGGRKLVVRELGFEEQLYNNHLLKPVADAFAGIPPAEMSTPASVNRVLDLLAEHWDAVRELVAISCGQPVDWVRSLRPEDGEELLLTWWTANQHFFIRRLWRPALVAQVRLAGGGSSPPLSDTATTTENLAATPSGS</sequence>
<dbReference type="AlphaFoldDB" id="A0A396S2I7"/>
<gene>
    <name evidence="2" type="ORF">C2846_05310</name>
</gene>